<evidence type="ECO:0000313" key="16">
    <source>
        <dbReference type="Proteomes" id="UP000192393"/>
    </source>
</evidence>
<dbReference type="RefSeq" id="WP_084018884.1">
    <property type="nucleotide sequence ID" value="NZ_FWXS01000011.1"/>
</dbReference>
<evidence type="ECO:0000256" key="11">
    <source>
        <dbReference type="RuleBase" id="RU003357"/>
    </source>
</evidence>
<dbReference type="SUPFAM" id="SSF56935">
    <property type="entry name" value="Porins"/>
    <property type="match status" value="1"/>
</dbReference>
<keyword evidence="16" id="KW-1185">Reference proteome</keyword>
<comment type="similarity">
    <text evidence="10 11">Belongs to the TonB-dependent receptor family.</text>
</comment>
<dbReference type="PROSITE" id="PS52016">
    <property type="entry name" value="TONB_DEPENDENT_REC_3"/>
    <property type="match status" value="1"/>
</dbReference>
<reference evidence="15 16" key="1">
    <citation type="submission" date="2017-04" db="EMBL/GenBank/DDBJ databases">
        <authorList>
            <person name="Afonso C.L."/>
            <person name="Miller P.J."/>
            <person name="Scott M.A."/>
            <person name="Spackman E."/>
            <person name="Goraichik I."/>
            <person name="Dimitrov K.M."/>
            <person name="Suarez D.L."/>
            <person name="Swayne D.E."/>
        </authorList>
    </citation>
    <scope>NUCLEOTIDE SEQUENCE [LARGE SCALE GENOMIC DNA]</scope>
    <source>
        <strain evidence="15 16">CGMCC 1.12708</strain>
    </source>
</reference>
<dbReference type="AlphaFoldDB" id="A0A1W2CV21"/>
<evidence type="ECO:0000259" key="14">
    <source>
        <dbReference type="Pfam" id="PF07715"/>
    </source>
</evidence>
<gene>
    <name evidence="15" type="ORF">SAMN06296427_111101</name>
</gene>
<keyword evidence="2 10" id="KW-0813">Transport</keyword>
<dbReference type="OrthoDB" id="9764669at2"/>
<evidence type="ECO:0000256" key="3">
    <source>
        <dbReference type="ARBA" id="ARBA00022452"/>
    </source>
</evidence>
<evidence type="ECO:0000256" key="5">
    <source>
        <dbReference type="ARBA" id="ARBA00022729"/>
    </source>
</evidence>
<evidence type="ECO:0000256" key="9">
    <source>
        <dbReference type="ARBA" id="ARBA00023237"/>
    </source>
</evidence>
<evidence type="ECO:0000256" key="4">
    <source>
        <dbReference type="ARBA" id="ARBA00022692"/>
    </source>
</evidence>
<evidence type="ECO:0000256" key="2">
    <source>
        <dbReference type="ARBA" id="ARBA00022448"/>
    </source>
</evidence>
<dbReference type="InterPro" id="IPR039426">
    <property type="entry name" value="TonB-dep_rcpt-like"/>
</dbReference>
<evidence type="ECO:0000256" key="1">
    <source>
        <dbReference type="ARBA" id="ARBA00004571"/>
    </source>
</evidence>
<dbReference type="STRING" id="1434700.SAMN06296427_111101"/>
<dbReference type="InterPro" id="IPR037066">
    <property type="entry name" value="Plug_dom_sf"/>
</dbReference>
<dbReference type="PANTHER" id="PTHR30069">
    <property type="entry name" value="TONB-DEPENDENT OUTER MEMBRANE RECEPTOR"/>
    <property type="match status" value="1"/>
</dbReference>
<evidence type="ECO:0000256" key="6">
    <source>
        <dbReference type="ARBA" id="ARBA00023077"/>
    </source>
</evidence>
<evidence type="ECO:0000256" key="12">
    <source>
        <dbReference type="SAM" id="SignalP"/>
    </source>
</evidence>
<feature type="signal peptide" evidence="12">
    <location>
        <begin position="1"/>
        <end position="20"/>
    </location>
</feature>
<evidence type="ECO:0000259" key="13">
    <source>
        <dbReference type="Pfam" id="PF00593"/>
    </source>
</evidence>
<dbReference type="GO" id="GO:0015344">
    <property type="term" value="F:siderophore uptake transmembrane transporter activity"/>
    <property type="evidence" value="ECO:0007669"/>
    <property type="project" value="TreeGrafter"/>
</dbReference>
<dbReference type="GO" id="GO:0009279">
    <property type="term" value="C:cell outer membrane"/>
    <property type="evidence" value="ECO:0007669"/>
    <property type="project" value="UniProtKB-SubCell"/>
</dbReference>
<evidence type="ECO:0000256" key="8">
    <source>
        <dbReference type="ARBA" id="ARBA00023170"/>
    </source>
</evidence>
<dbReference type="Pfam" id="PF00593">
    <property type="entry name" value="TonB_dep_Rec_b-barrel"/>
    <property type="match status" value="1"/>
</dbReference>
<keyword evidence="3 10" id="KW-1134">Transmembrane beta strand</keyword>
<feature type="domain" description="TonB-dependent receptor-like beta-barrel" evidence="13">
    <location>
        <begin position="290"/>
        <end position="680"/>
    </location>
</feature>
<dbReference type="PANTHER" id="PTHR30069:SF29">
    <property type="entry name" value="HEMOGLOBIN AND HEMOGLOBIN-HAPTOGLOBIN-BINDING PROTEIN 1-RELATED"/>
    <property type="match status" value="1"/>
</dbReference>
<keyword evidence="4 10" id="KW-0812">Transmembrane</keyword>
<keyword evidence="6 11" id="KW-0798">TonB box</keyword>
<feature type="chain" id="PRO_5012213093" evidence="12">
    <location>
        <begin position="21"/>
        <end position="722"/>
    </location>
</feature>
<sequence length="722" mass="82501">MKKYGCLVCVALFAFNAVQAQIDEEIDSTKVVGLDNVVITGQYSAQSVDKSIYKVEVITAEDIKNFAGNTVADILNQNLNIFIQPNKDDGRSTVNVLGLGGNYTKILIDNIPLVGDNGMGVDIDLTQINVDNIERIEIVKGAMGVDYGNNALTGIINIITKKSLSSKWKVSTFLQEESINDEYDWYEDGGLSKGKGRHIQGLEIAHNISDKWFASVGVNRNDFQGYWNDKKGSKDYSKMRGYDWQPKEQWNANAVVNFKSKNFKAFYKLSYLLENINFYDDSVRPFHLGQGQQTYRADDRDYRTNRWVHHLNIDTKLFNRVKFIGDFSYQNQDREVSYYLYDIPTRTEVNRDDFKSYASSEAFYSRGTFSNFLDTDNFDFQVGYEVDQTKGFRGKTANNSNVIDGEAFFAEDINRTLGTYAAFASAEFRTNVGLALRPGIRANFSNKFDSQLNLSLSSRFDLSPSNSLRAVVGTTNRYPNFDELYTYFVDSNHDVRGNLNLQPEKGYSTSIQWDYNLRKNEFRMQNSISTIYLDLQDKIELATINFNPLQYMYINIDEHKTWGITTDHQFTFNNLNVNLGASYIGISRSFENNGGVEVKDDFRYTLEANASANYMIPKWGTTISAYYKYIGKLTQYVLEDPLGTPYYRLGEQEPFSMMDASIRKSFFDRKLELTLGIRNIFDVTSVTNTTQAGSLHGAAPNDVMLFYGRSYFLKLNYILNFN</sequence>
<name>A0A1W2CV21_9FLAO</name>
<dbReference type="InterPro" id="IPR000531">
    <property type="entry name" value="Beta-barrel_TonB"/>
</dbReference>
<dbReference type="Gene3D" id="2.170.130.10">
    <property type="entry name" value="TonB-dependent receptor, plug domain"/>
    <property type="match status" value="1"/>
</dbReference>
<dbReference type="Pfam" id="PF07715">
    <property type="entry name" value="Plug"/>
    <property type="match status" value="1"/>
</dbReference>
<proteinExistence type="inferred from homology"/>
<keyword evidence="5 12" id="KW-0732">Signal</keyword>
<dbReference type="GO" id="GO:0044718">
    <property type="term" value="P:siderophore transmembrane transport"/>
    <property type="evidence" value="ECO:0007669"/>
    <property type="project" value="TreeGrafter"/>
</dbReference>
<dbReference type="Proteomes" id="UP000192393">
    <property type="component" value="Unassembled WGS sequence"/>
</dbReference>
<feature type="domain" description="TonB-dependent receptor plug" evidence="14">
    <location>
        <begin position="51"/>
        <end position="155"/>
    </location>
</feature>
<dbReference type="Gene3D" id="2.40.170.20">
    <property type="entry name" value="TonB-dependent receptor, beta-barrel domain"/>
    <property type="match status" value="1"/>
</dbReference>
<keyword evidence="9 10" id="KW-0998">Cell outer membrane</keyword>
<protein>
    <submittedName>
        <fullName evidence="15">Outer membrane receptor for ferrienterochelin and colicins</fullName>
    </submittedName>
</protein>
<evidence type="ECO:0000256" key="7">
    <source>
        <dbReference type="ARBA" id="ARBA00023136"/>
    </source>
</evidence>
<evidence type="ECO:0000313" key="15">
    <source>
        <dbReference type="EMBL" id="SMC88816.1"/>
    </source>
</evidence>
<dbReference type="InterPro" id="IPR036942">
    <property type="entry name" value="Beta-barrel_TonB_sf"/>
</dbReference>
<keyword evidence="7 10" id="KW-0472">Membrane</keyword>
<accession>A0A1W2CV21</accession>
<dbReference type="EMBL" id="FWXS01000011">
    <property type="protein sequence ID" value="SMC88816.1"/>
    <property type="molecule type" value="Genomic_DNA"/>
</dbReference>
<evidence type="ECO:0000256" key="10">
    <source>
        <dbReference type="PROSITE-ProRule" id="PRU01360"/>
    </source>
</evidence>
<organism evidence="15 16">
    <name type="scientific">Moheibacter sediminis</name>
    <dbReference type="NCBI Taxonomy" id="1434700"/>
    <lineage>
        <taxon>Bacteria</taxon>
        <taxon>Pseudomonadati</taxon>
        <taxon>Bacteroidota</taxon>
        <taxon>Flavobacteriia</taxon>
        <taxon>Flavobacteriales</taxon>
        <taxon>Weeksellaceae</taxon>
        <taxon>Moheibacter</taxon>
    </lineage>
</organism>
<comment type="subcellular location">
    <subcellularLocation>
        <location evidence="1 10">Cell outer membrane</location>
        <topology evidence="1 10">Multi-pass membrane protein</topology>
    </subcellularLocation>
</comment>
<keyword evidence="8 15" id="KW-0675">Receptor</keyword>
<dbReference type="InterPro" id="IPR012910">
    <property type="entry name" value="Plug_dom"/>
</dbReference>